<evidence type="ECO:0000313" key="2">
    <source>
        <dbReference type="EMBL" id="KAJ9549044.1"/>
    </source>
</evidence>
<gene>
    <name evidence="2" type="ORF">OSB04_021587</name>
</gene>
<dbReference type="CDD" id="cd07816">
    <property type="entry name" value="Bet_v1-like"/>
    <property type="match status" value="1"/>
</dbReference>
<dbReference type="Gene3D" id="3.30.530.20">
    <property type="match status" value="1"/>
</dbReference>
<dbReference type="SUPFAM" id="SSF55961">
    <property type="entry name" value="Bet v1-like"/>
    <property type="match status" value="1"/>
</dbReference>
<comment type="caution">
    <text evidence="2">The sequence shown here is derived from an EMBL/GenBank/DDBJ whole genome shotgun (WGS) entry which is preliminary data.</text>
</comment>
<evidence type="ECO:0000313" key="3">
    <source>
        <dbReference type="Proteomes" id="UP001172457"/>
    </source>
</evidence>
<proteinExistence type="predicted"/>
<feature type="domain" description="Bet v I/Major latex protein" evidence="1">
    <location>
        <begin position="2"/>
        <end position="149"/>
    </location>
</feature>
<organism evidence="2 3">
    <name type="scientific">Centaurea solstitialis</name>
    <name type="common">yellow star-thistle</name>
    <dbReference type="NCBI Taxonomy" id="347529"/>
    <lineage>
        <taxon>Eukaryota</taxon>
        <taxon>Viridiplantae</taxon>
        <taxon>Streptophyta</taxon>
        <taxon>Embryophyta</taxon>
        <taxon>Tracheophyta</taxon>
        <taxon>Spermatophyta</taxon>
        <taxon>Magnoliopsida</taxon>
        <taxon>eudicotyledons</taxon>
        <taxon>Gunneridae</taxon>
        <taxon>Pentapetalae</taxon>
        <taxon>asterids</taxon>
        <taxon>campanulids</taxon>
        <taxon>Asterales</taxon>
        <taxon>Asteraceae</taxon>
        <taxon>Carduoideae</taxon>
        <taxon>Cardueae</taxon>
        <taxon>Centaureinae</taxon>
        <taxon>Centaurea</taxon>
    </lineage>
</organism>
<protein>
    <recommendedName>
        <fullName evidence="1">Bet v I/Major latex protein domain-containing protein</fullName>
    </recommendedName>
</protein>
<evidence type="ECO:0000259" key="1">
    <source>
        <dbReference type="SMART" id="SM01037"/>
    </source>
</evidence>
<dbReference type="InterPro" id="IPR023393">
    <property type="entry name" value="START-like_dom_sf"/>
</dbReference>
<dbReference type="InterPro" id="IPR051761">
    <property type="entry name" value="MLP-like_ligand-binding"/>
</dbReference>
<dbReference type="AlphaFoldDB" id="A0AA38SUG4"/>
<dbReference type="Proteomes" id="UP001172457">
    <property type="component" value="Chromosome 5"/>
</dbReference>
<dbReference type="Pfam" id="PF00407">
    <property type="entry name" value="Bet_v_1"/>
    <property type="match status" value="1"/>
</dbReference>
<dbReference type="EMBL" id="JARYMX010000005">
    <property type="protein sequence ID" value="KAJ9549044.1"/>
    <property type="molecule type" value="Genomic_DNA"/>
</dbReference>
<dbReference type="InterPro" id="IPR000916">
    <property type="entry name" value="Bet_v_I/MLP"/>
</dbReference>
<dbReference type="SMART" id="SM01037">
    <property type="entry name" value="Bet_v_1"/>
    <property type="match status" value="1"/>
</dbReference>
<dbReference type="GO" id="GO:0006952">
    <property type="term" value="P:defense response"/>
    <property type="evidence" value="ECO:0007669"/>
    <property type="project" value="InterPro"/>
</dbReference>
<dbReference type="PANTHER" id="PTHR31907">
    <property type="entry name" value="MLP-LIKE PROTEIN 423"/>
    <property type="match status" value="1"/>
</dbReference>
<name>A0AA38SUG4_9ASTR</name>
<accession>A0AA38SUG4</accession>
<keyword evidence="3" id="KW-1185">Reference proteome</keyword>
<reference evidence="2" key="1">
    <citation type="submission" date="2023-03" db="EMBL/GenBank/DDBJ databases">
        <title>Chromosome-scale reference genome and RAD-based genetic map of yellow starthistle (Centaurea solstitialis) reveal putative structural variation and QTLs associated with invader traits.</title>
        <authorList>
            <person name="Reatini B."/>
            <person name="Cang F.A."/>
            <person name="Jiang Q."/>
            <person name="Mckibben M.T.W."/>
            <person name="Barker M.S."/>
            <person name="Rieseberg L.H."/>
            <person name="Dlugosch K.M."/>
        </authorList>
    </citation>
    <scope>NUCLEOTIDE SEQUENCE</scope>
    <source>
        <strain evidence="2">CAN-66</strain>
        <tissue evidence="2">Leaf</tissue>
    </source>
</reference>
<sequence length="150" mass="17269">MALKGKRVAKVEINAIGDVFHELWRNDPHQIPNISPTTIQNCQTHHGEVGTVGSILAWNYFHDGKDRVSKTLIHDINEEDKLITFHVTEGDVLELYKDFVIHLHVDTKGTHHIVTWTVEYEKLNPDVPDPDTLMEFYTNITKDIEAHHTK</sequence>